<gene>
    <name evidence="6" type="ORF">IAC78_00105</name>
</gene>
<dbReference type="GO" id="GO:0019288">
    <property type="term" value="P:isopentenyl diphosphate biosynthetic process, methylerythritol 4-phosphate pathway"/>
    <property type="evidence" value="ECO:0007669"/>
    <property type="project" value="InterPro"/>
</dbReference>
<evidence type="ECO:0000313" key="7">
    <source>
        <dbReference type="Proteomes" id="UP000823629"/>
    </source>
</evidence>
<proteinExistence type="predicted"/>
<keyword evidence="3" id="KW-0479">Metal-binding</keyword>
<evidence type="ECO:0000256" key="4">
    <source>
        <dbReference type="ARBA" id="ARBA00023004"/>
    </source>
</evidence>
<evidence type="ECO:0000256" key="3">
    <source>
        <dbReference type="ARBA" id="ARBA00022723"/>
    </source>
</evidence>
<dbReference type="AlphaFoldDB" id="A0A9D9GQA0"/>
<dbReference type="Pfam" id="PF02401">
    <property type="entry name" value="LYTB"/>
    <property type="match status" value="1"/>
</dbReference>
<dbReference type="EMBL" id="JADING010000002">
    <property type="protein sequence ID" value="MBO8413873.1"/>
    <property type="molecule type" value="Genomic_DNA"/>
</dbReference>
<dbReference type="GO" id="GO:0051539">
    <property type="term" value="F:4 iron, 4 sulfur cluster binding"/>
    <property type="evidence" value="ECO:0007669"/>
    <property type="project" value="UniProtKB-KW"/>
</dbReference>
<comment type="cofactor">
    <cofactor evidence="1">
        <name>[4Fe-4S] cluster</name>
        <dbReference type="ChEBI" id="CHEBI:49883"/>
    </cofactor>
</comment>
<dbReference type="GO" id="GO:0051745">
    <property type="term" value="F:4-hydroxy-3-methylbut-2-enyl diphosphate reductase activity"/>
    <property type="evidence" value="ECO:0007669"/>
    <property type="project" value="InterPro"/>
</dbReference>
<evidence type="ECO:0000256" key="1">
    <source>
        <dbReference type="ARBA" id="ARBA00001966"/>
    </source>
</evidence>
<sequence>MIEIIEPVGYCFGVKNALNQVEKFFKANPHTKIYFYTMIVHDQNTNEELLKKVNGSLL</sequence>
<evidence type="ECO:0000256" key="2">
    <source>
        <dbReference type="ARBA" id="ARBA00022485"/>
    </source>
</evidence>
<dbReference type="GO" id="GO:0050992">
    <property type="term" value="P:dimethylallyl diphosphate biosynthetic process"/>
    <property type="evidence" value="ECO:0007669"/>
    <property type="project" value="InterPro"/>
</dbReference>
<comment type="caution">
    <text evidence="6">The sequence shown here is derived from an EMBL/GenBank/DDBJ whole genome shotgun (WGS) entry which is preliminary data.</text>
</comment>
<reference evidence="6" key="2">
    <citation type="journal article" date="2021" name="PeerJ">
        <title>Extensive microbial diversity within the chicken gut microbiome revealed by metagenomics and culture.</title>
        <authorList>
            <person name="Gilroy R."/>
            <person name="Ravi A."/>
            <person name="Getino M."/>
            <person name="Pursley I."/>
            <person name="Horton D.L."/>
            <person name="Alikhan N.F."/>
            <person name="Baker D."/>
            <person name="Gharbi K."/>
            <person name="Hall N."/>
            <person name="Watson M."/>
            <person name="Adriaenssens E.M."/>
            <person name="Foster-Nyarko E."/>
            <person name="Jarju S."/>
            <person name="Secka A."/>
            <person name="Antonio M."/>
            <person name="Oren A."/>
            <person name="Chaudhuri R.R."/>
            <person name="La Ragione R."/>
            <person name="Hildebrand F."/>
            <person name="Pallen M.J."/>
        </authorList>
    </citation>
    <scope>NUCLEOTIDE SEQUENCE</scope>
    <source>
        <strain evidence="6">1748</strain>
    </source>
</reference>
<dbReference type="Proteomes" id="UP000823629">
    <property type="component" value="Unassembled WGS sequence"/>
</dbReference>
<dbReference type="InterPro" id="IPR003451">
    <property type="entry name" value="LytB/IspH"/>
</dbReference>
<protein>
    <recommendedName>
        <fullName evidence="8">4-hydroxy-3-methylbut-2-enyl diphosphate reductase</fullName>
    </recommendedName>
</protein>
<keyword evidence="4" id="KW-0408">Iron</keyword>
<name>A0A9D9GQA0_9BACL</name>
<reference evidence="6" key="1">
    <citation type="submission" date="2020-10" db="EMBL/GenBank/DDBJ databases">
        <authorList>
            <person name="Gilroy R."/>
        </authorList>
    </citation>
    <scope>NUCLEOTIDE SEQUENCE</scope>
    <source>
        <strain evidence="6">1748</strain>
    </source>
</reference>
<dbReference type="Gene3D" id="3.40.50.11270">
    <property type="match status" value="1"/>
</dbReference>
<evidence type="ECO:0008006" key="8">
    <source>
        <dbReference type="Google" id="ProtNLM"/>
    </source>
</evidence>
<dbReference type="GO" id="GO:0046872">
    <property type="term" value="F:metal ion binding"/>
    <property type="evidence" value="ECO:0007669"/>
    <property type="project" value="UniProtKB-KW"/>
</dbReference>
<evidence type="ECO:0000313" key="6">
    <source>
        <dbReference type="EMBL" id="MBO8413873.1"/>
    </source>
</evidence>
<keyword evidence="2" id="KW-0004">4Fe-4S</keyword>
<keyword evidence="5" id="KW-0411">Iron-sulfur</keyword>
<feature type="non-terminal residue" evidence="6">
    <location>
        <position position="58"/>
    </location>
</feature>
<accession>A0A9D9GQA0</accession>
<organism evidence="6 7">
    <name type="scientific">Candidatus Scatoplasma merdavium</name>
    <dbReference type="NCBI Taxonomy" id="2840932"/>
    <lineage>
        <taxon>Bacteria</taxon>
        <taxon>Bacillati</taxon>
        <taxon>Bacillota</taxon>
        <taxon>Bacilli</taxon>
        <taxon>Bacillales</taxon>
        <taxon>Candidatus Scatoplasma</taxon>
    </lineage>
</organism>
<evidence type="ECO:0000256" key="5">
    <source>
        <dbReference type="ARBA" id="ARBA00023014"/>
    </source>
</evidence>